<proteinExistence type="predicted"/>
<sequence>MQGSSLPQTLRTARVITYVQGGLGLLNGAFLVFGGVAYAKALNLTTSGGAALIQAIGVVVVIVSALLIWAGTLLGRVSRRARAGILVYEYVSVALGLLSLQADPLQAGLRVVLAAVVIYYLQFARETKALFASQRPDAVTEDTSPR</sequence>
<evidence type="ECO:0000313" key="2">
    <source>
        <dbReference type="EMBL" id="MBJ7609404.1"/>
    </source>
</evidence>
<evidence type="ECO:0000313" key="3">
    <source>
        <dbReference type="Proteomes" id="UP000614410"/>
    </source>
</evidence>
<evidence type="ECO:0000256" key="1">
    <source>
        <dbReference type="SAM" id="Phobius"/>
    </source>
</evidence>
<comment type="caution">
    <text evidence="2">The sequence shown here is derived from an EMBL/GenBank/DDBJ whole genome shotgun (WGS) entry which is preliminary data.</text>
</comment>
<keyword evidence="1" id="KW-0812">Transmembrane</keyword>
<feature type="transmembrane region" description="Helical" evidence="1">
    <location>
        <begin position="51"/>
        <end position="71"/>
    </location>
</feature>
<gene>
    <name evidence="2" type="ORF">JF887_08235</name>
</gene>
<feature type="transmembrane region" description="Helical" evidence="1">
    <location>
        <begin position="107"/>
        <end position="124"/>
    </location>
</feature>
<protein>
    <recommendedName>
        <fullName evidence="4">DUF2127 domain-containing protein</fullName>
    </recommendedName>
</protein>
<feature type="transmembrane region" description="Helical" evidence="1">
    <location>
        <begin position="21"/>
        <end position="39"/>
    </location>
</feature>
<accession>A0A934KF99</accession>
<keyword evidence="1" id="KW-1133">Transmembrane helix</keyword>
<dbReference type="Proteomes" id="UP000614410">
    <property type="component" value="Unassembled WGS sequence"/>
</dbReference>
<dbReference type="EMBL" id="JAEKNN010000041">
    <property type="protein sequence ID" value="MBJ7609404.1"/>
    <property type="molecule type" value="Genomic_DNA"/>
</dbReference>
<name>A0A934KF99_9BACT</name>
<feature type="transmembrane region" description="Helical" evidence="1">
    <location>
        <begin position="83"/>
        <end position="101"/>
    </location>
</feature>
<organism evidence="2 3">
    <name type="scientific">Candidatus Amunia macphersoniae</name>
    <dbReference type="NCBI Taxonomy" id="3127014"/>
    <lineage>
        <taxon>Bacteria</taxon>
        <taxon>Bacillati</taxon>
        <taxon>Candidatus Dormiibacterota</taxon>
        <taxon>Candidatus Dormibacteria</taxon>
        <taxon>Candidatus Aeolococcales</taxon>
        <taxon>Candidatus Aeolococcaceae</taxon>
        <taxon>Candidatus Amunia</taxon>
    </lineage>
</organism>
<reference evidence="2 3" key="1">
    <citation type="submission" date="2020-10" db="EMBL/GenBank/DDBJ databases">
        <title>Ca. Dormibacterota MAGs.</title>
        <authorList>
            <person name="Montgomery K."/>
        </authorList>
    </citation>
    <scope>NUCLEOTIDE SEQUENCE [LARGE SCALE GENOMIC DNA]</scope>
    <source>
        <strain evidence="2">Mitchell_Peninsula_5</strain>
    </source>
</reference>
<evidence type="ECO:0008006" key="4">
    <source>
        <dbReference type="Google" id="ProtNLM"/>
    </source>
</evidence>
<dbReference type="AlphaFoldDB" id="A0A934KF99"/>
<keyword evidence="1" id="KW-0472">Membrane</keyword>